<dbReference type="EMBL" id="CP047156">
    <property type="protein sequence ID" value="QHC00427.1"/>
    <property type="molecule type" value="Genomic_DNA"/>
</dbReference>
<keyword evidence="2 7" id="KW-0812">Transmembrane</keyword>
<feature type="region of interest" description="Disordered" evidence="6">
    <location>
        <begin position="1"/>
        <end position="26"/>
    </location>
</feature>
<evidence type="ECO:0000313" key="9">
    <source>
        <dbReference type="EMBL" id="QHC00427.1"/>
    </source>
</evidence>
<reference evidence="9 10" key="1">
    <citation type="journal article" date="2018" name="Int. J. Syst. Evol. Microbiol.">
        <title>Epidermidibacterium keratini gen. nov., sp. nov., a member of the family Sporichthyaceae, isolated from keratin epidermis.</title>
        <authorList>
            <person name="Lee D.G."/>
            <person name="Trujillo M.E."/>
            <person name="Kang S."/>
            <person name="Nam J.J."/>
            <person name="Kim Y.J."/>
        </authorList>
    </citation>
    <scope>NUCLEOTIDE SEQUENCE [LARGE SCALE GENOMIC DNA]</scope>
    <source>
        <strain evidence="9 10">EPI-7</strain>
    </source>
</reference>
<evidence type="ECO:0000256" key="4">
    <source>
        <dbReference type="ARBA" id="ARBA00023136"/>
    </source>
</evidence>
<dbReference type="InterPro" id="IPR027359">
    <property type="entry name" value="Volt_channel_dom_sf"/>
</dbReference>
<dbReference type="InParanoid" id="A0A7L4YPE1"/>
<keyword evidence="4 7" id="KW-0472">Membrane</keyword>
<feature type="transmembrane region" description="Helical" evidence="7">
    <location>
        <begin position="230"/>
        <end position="254"/>
    </location>
</feature>
<dbReference type="Pfam" id="PF00520">
    <property type="entry name" value="Ion_trans"/>
    <property type="match status" value="1"/>
</dbReference>
<dbReference type="OrthoDB" id="5297065at2"/>
<feature type="domain" description="Ion transport" evidence="8">
    <location>
        <begin position="44"/>
        <end position="260"/>
    </location>
</feature>
<keyword evidence="10" id="KW-1185">Reference proteome</keyword>
<evidence type="ECO:0000313" key="10">
    <source>
        <dbReference type="Proteomes" id="UP000463857"/>
    </source>
</evidence>
<dbReference type="Gene3D" id="1.10.287.70">
    <property type="match status" value="1"/>
</dbReference>
<dbReference type="GO" id="GO:0005509">
    <property type="term" value="F:calcium ion binding"/>
    <property type="evidence" value="ECO:0007669"/>
    <property type="project" value="InterPro"/>
</dbReference>
<evidence type="ECO:0000256" key="1">
    <source>
        <dbReference type="ARBA" id="ARBA00004141"/>
    </source>
</evidence>
<dbReference type="Proteomes" id="UP000463857">
    <property type="component" value="Chromosome"/>
</dbReference>
<evidence type="ECO:0000259" key="8">
    <source>
        <dbReference type="Pfam" id="PF00520"/>
    </source>
</evidence>
<sequence>MSEAAPATDGALKLEVDPTRTPPAGEQKSRVVAAAARLAERPGFQTTVIVVILLNALVLALETYPTIKADLQQAWIWIDRAFLAFFIVELLIRFAAVGFRPGAFFRRGWNVFDFLIVAVALIPGLPPDSTVLRLARLARVTRLLAVLPDVKVLLDGIKRSLQPVSGLAVITVFLLFIYGMLGHTLFGQEAPERWGTIGAAMLTLFTVLTLEAWPDIFAEVEDVSGWSTPFFISFLLLAVFIVMNMVVGVILATLEDAREAARAKRTSQEKAEHKAEVADEKARDAAILDGIATLRQELDDLKRRL</sequence>
<dbReference type="InterPro" id="IPR003915">
    <property type="entry name" value="PKD_2"/>
</dbReference>
<evidence type="ECO:0000256" key="7">
    <source>
        <dbReference type="SAM" id="Phobius"/>
    </source>
</evidence>
<dbReference type="AlphaFoldDB" id="A0A7L4YPE1"/>
<evidence type="ECO:0000256" key="5">
    <source>
        <dbReference type="SAM" id="Coils"/>
    </source>
</evidence>
<dbReference type="KEGG" id="eke:EK0264_09140"/>
<dbReference type="GO" id="GO:0001518">
    <property type="term" value="C:voltage-gated sodium channel complex"/>
    <property type="evidence" value="ECO:0007669"/>
    <property type="project" value="TreeGrafter"/>
</dbReference>
<organism evidence="9 10">
    <name type="scientific">Epidermidibacterium keratini</name>
    <dbReference type="NCBI Taxonomy" id="1891644"/>
    <lineage>
        <taxon>Bacteria</taxon>
        <taxon>Bacillati</taxon>
        <taxon>Actinomycetota</taxon>
        <taxon>Actinomycetes</taxon>
        <taxon>Sporichthyales</taxon>
        <taxon>Sporichthyaceae</taxon>
        <taxon>Epidermidibacterium</taxon>
    </lineage>
</organism>
<comment type="subcellular location">
    <subcellularLocation>
        <location evidence="1">Membrane</location>
        <topology evidence="1">Multi-pass membrane protein</topology>
    </subcellularLocation>
</comment>
<dbReference type="InterPro" id="IPR005821">
    <property type="entry name" value="Ion_trans_dom"/>
</dbReference>
<evidence type="ECO:0000256" key="2">
    <source>
        <dbReference type="ARBA" id="ARBA00022692"/>
    </source>
</evidence>
<feature type="transmembrane region" description="Helical" evidence="7">
    <location>
        <begin position="74"/>
        <end position="96"/>
    </location>
</feature>
<accession>A0A7L4YPE1</accession>
<dbReference type="SUPFAM" id="SSF81324">
    <property type="entry name" value="Voltage-gated potassium channels"/>
    <property type="match status" value="1"/>
</dbReference>
<dbReference type="GO" id="GO:0005248">
    <property type="term" value="F:voltage-gated sodium channel activity"/>
    <property type="evidence" value="ECO:0007669"/>
    <property type="project" value="TreeGrafter"/>
</dbReference>
<feature type="coiled-coil region" evidence="5">
    <location>
        <begin position="251"/>
        <end position="283"/>
    </location>
</feature>
<feature type="transmembrane region" description="Helical" evidence="7">
    <location>
        <begin position="193"/>
        <end position="210"/>
    </location>
</feature>
<dbReference type="InterPro" id="IPR043203">
    <property type="entry name" value="VGCC_Ca_Na"/>
</dbReference>
<proteinExistence type="predicted"/>
<protein>
    <submittedName>
        <fullName evidence="9">Ion transporter</fullName>
    </submittedName>
</protein>
<name>A0A7L4YPE1_9ACTN</name>
<gene>
    <name evidence="9" type="ORF">EK0264_09140</name>
</gene>
<keyword evidence="3 7" id="KW-1133">Transmembrane helix</keyword>
<evidence type="ECO:0000256" key="6">
    <source>
        <dbReference type="SAM" id="MobiDB-lite"/>
    </source>
</evidence>
<feature type="transmembrane region" description="Helical" evidence="7">
    <location>
        <begin position="44"/>
        <end position="62"/>
    </location>
</feature>
<keyword evidence="5" id="KW-0175">Coiled coil</keyword>
<dbReference type="PANTHER" id="PTHR10037">
    <property type="entry name" value="VOLTAGE-GATED CATION CHANNEL CALCIUM AND SODIUM"/>
    <property type="match status" value="1"/>
</dbReference>
<dbReference type="PRINTS" id="PR01433">
    <property type="entry name" value="POLYCYSTIN2"/>
</dbReference>
<dbReference type="RefSeq" id="WP_159544901.1">
    <property type="nucleotide sequence ID" value="NZ_CP047156.1"/>
</dbReference>
<dbReference type="Gene3D" id="1.20.120.350">
    <property type="entry name" value="Voltage-gated potassium channels. Chain C"/>
    <property type="match status" value="1"/>
</dbReference>
<dbReference type="PANTHER" id="PTHR10037:SF62">
    <property type="entry name" value="SODIUM CHANNEL PROTEIN 60E"/>
    <property type="match status" value="1"/>
</dbReference>
<feature type="transmembrane region" description="Helical" evidence="7">
    <location>
        <begin position="161"/>
        <end position="181"/>
    </location>
</feature>
<evidence type="ECO:0000256" key="3">
    <source>
        <dbReference type="ARBA" id="ARBA00022989"/>
    </source>
</evidence>